<dbReference type="Proteomes" id="UP000570595">
    <property type="component" value="Unassembled WGS sequence"/>
</dbReference>
<evidence type="ECO:0000313" key="4">
    <source>
        <dbReference type="Proteomes" id="UP000572268"/>
    </source>
</evidence>
<dbReference type="AlphaFoldDB" id="A0A7J6MVZ6"/>
<evidence type="ECO:0000313" key="2">
    <source>
        <dbReference type="EMBL" id="KAF4675789.1"/>
    </source>
</evidence>
<dbReference type="EMBL" id="JABAHT010000015">
    <property type="protein sequence ID" value="KAF4670066.1"/>
    <property type="molecule type" value="Genomic_DNA"/>
</dbReference>
<accession>A0A7J6MVZ6</accession>
<dbReference type="Proteomes" id="UP000572268">
    <property type="component" value="Unassembled WGS sequence"/>
</dbReference>
<organism evidence="2 4">
    <name type="scientific">Perkinsus olseni</name>
    <name type="common">Perkinsus atlanticus</name>
    <dbReference type="NCBI Taxonomy" id="32597"/>
    <lineage>
        <taxon>Eukaryota</taxon>
        <taxon>Sar</taxon>
        <taxon>Alveolata</taxon>
        <taxon>Perkinsozoa</taxon>
        <taxon>Perkinsea</taxon>
        <taxon>Perkinsida</taxon>
        <taxon>Perkinsidae</taxon>
        <taxon>Perkinsus</taxon>
    </lineage>
</organism>
<reference evidence="3 4" key="1">
    <citation type="submission" date="2020-04" db="EMBL/GenBank/DDBJ databases">
        <title>Perkinsus olseni comparative genomics.</title>
        <authorList>
            <person name="Bogema D.R."/>
        </authorList>
    </citation>
    <scope>NUCLEOTIDE SEQUENCE [LARGE SCALE GENOMIC DNA]</scope>
    <source>
        <strain evidence="1">ATCC PRA-179</strain>
        <strain evidence="2">ATCC PRA-31</strain>
    </source>
</reference>
<evidence type="ECO:0000313" key="3">
    <source>
        <dbReference type="Proteomes" id="UP000570595"/>
    </source>
</evidence>
<name>A0A7J6MVZ6_PEROL</name>
<dbReference type="EMBL" id="JABANN010000010">
    <property type="protein sequence ID" value="KAF4675789.1"/>
    <property type="molecule type" value="Genomic_DNA"/>
</dbReference>
<proteinExistence type="predicted"/>
<protein>
    <submittedName>
        <fullName evidence="2">Uncharacterized protein</fullName>
    </submittedName>
</protein>
<evidence type="ECO:0000313" key="1">
    <source>
        <dbReference type="EMBL" id="KAF4670066.1"/>
    </source>
</evidence>
<dbReference type="OrthoDB" id="10346604at2759"/>
<comment type="caution">
    <text evidence="2">The sequence shown here is derived from an EMBL/GenBank/DDBJ whole genome shotgun (WGS) entry which is preliminary data.</text>
</comment>
<gene>
    <name evidence="2" type="ORF">FOL46_000117</name>
    <name evidence="1" type="ORF">FOZ61_001896</name>
</gene>
<sequence>MNLHESLIPLTSFVGLKHGIHIARPIYEEGISCPNLSLPWFEKHWVCRGDHDQWATKGWMHPTVIARDPKWLGSHRLPRIDPVKHPHSEFIFKNELEDRPASWVQFHKICPPPLEQHKWGHRVFFSATNYSYPHKTLMRHDYFDNGYDDYFVRDWMKPDEDILRRH</sequence>